<evidence type="ECO:0000256" key="1">
    <source>
        <dbReference type="ARBA" id="ARBA00023015"/>
    </source>
</evidence>
<keyword evidence="1" id="KW-0805">Transcription regulation</keyword>
<evidence type="ECO:0000256" key="4">
    <source>
        <dbReference type="PROSITE-ProRule" id="PRU00169"/>
    </source>
</evidence>
<dbReference type="PANTHER" id="PTHR43280">
    <property type="entry name" value="ARAC-FAMILY TRANSCRIPTIONAL REGULATOR"/>
    <property type="match status" value="1"/>
</dbReference>
<dbReference type="Pfam" id="PF12833">
    <property type="entry name" value="HTH_18"/>
    <property type="match status" value="1"/>
</dbReference>
<evidence type="ECO:0000259" key="6">
    <source>
        <dbReference type="PROSITE" id="PS50110"/>
    </source>
</evidence>
<dbReference type="PROSITE" id="PS50110">
    <property type="entry name" value="RESPONSE_REGULATORY"/>
    <property type="match status" value="1"/>
</dbReference>
<dbReference type="Gene3D" id="3.40.50.2300">
    <property type="match status" value="1"/>
</dbReference>
<keyword evidence="2" id="KW-0238">DNA-binding</keyword>
<dbReference type="SUPFAM" id="SSF46689">
    <property type="entry name" value="Homeodomain-like"/>
    <property type="match status" value="2"/>
</dbReference>
<dbReference type="RefSeq" id="WP_204201578.1">
    <property type="nucleotide sequence ID" value="NZ_JAFELM010000002.1"/>
</dbReference>
<dbReference type="PROSITE" id="PS01124">
    <property type="entry name" value="HTH_ARAC_FAMILY_2"/>
    <property type="match status" value="1"/>
</dbReference>
<dbReference type="InterPro" id="IPR018060">
    <property type="entry name" value="HTH_AraC"/>
</dbReference>
<dbReference type="Proteomes" id="UP001518925">
    <property type="component" value="Unassembled WGS sequence"/>
</dbReference>
<evidence type="ECO:0000256" key="3">
    <source>
        <dbReference type="ARBA" id="ARBA00023163"/>
    </source>
</evidence>
<feature type="domain" description="Response regulatory" evidence="6">
    <location>
        <begin position="3"/>
        <end position="119"/>
    </location>
</feature>
<comment type="caution">
    <text evidence="7">The sequence shown here is derived from an EMBL/GenBank/DDBJ whole genome shotgun (WGS) entry which is preliminary data.</text>
</comment>
<dbReference type="InterPro" id="IPR001789">
    <property type="entry name" value="Sig_transdc_resp-reg_receiver"/>
</dbReference>
<proteinExistence type="predicted"/>
<keyword evidence="3" id="KW-0804">Transcription</keyword>
<dbReference type="SMART" id="SM00342">
    <property type="entry name" value="HTH_ARAC"/>
    <property type="match status" value="1"/>
</dbReference>
<dbReference type="InterPro" id="IPR041522">
    <property type="entry name" value="CdaR_GGDEF"/>
</dbReference>
<dbReference type="Gene3D" id="1.10.10.60">
    <property type="entry name" value="Homeodomain-like"/>
    <property type="match status" value="2"/>
</dbReference>
<dbReference type="InterPro" id="IPR011006">
    <property type="entry name" value="CheY-like_superfamily"/>
</dbReference>
<name>A0ABS2DCJ9_9BACI</name>
<gene>
    <name evidence="7" type="ORF">JR050_00530</name>
</gene>
<dbReference type="PROSITE" id="PS00041">
    <property type="entry name" value="HTH_ARAC_FAMILY_1"/>
    <property type="match status" value="1"/>
</dbReference>
<dbReference type="InterPro" id="IPR009057">
    <property type="entry name" value="Homeodomain-like_sf"/>
</dbReference>
<dbReference type="PANTHER" id="PTHR43280:SF2">
    <property type="entry name" value="HTH-TYPE TRANSCRIPTIONAL REGULATOR EXSA"/>
    <property type="match status" value="1"/>
</dbReference>
<dbReference type="InterPro" id="IPR020449">
    <property type="entry name" value="Tscrpt_reg_AraC-type_HTH"/>
</dbReference>
<dbReference type="CDD" id="cd17536">
    <property type="entry name" value="REC_YesN-like"/>
    <property type="match status" value="1"/>
</dbReference>
<dbReference type="Pfam" id="PF17853">
    <property type="entry name" value="GGDEF_2"/>
    <property type="match status" value="1"/>
</dbReference>
<dbReference type="SMART" id="SM00448">
    <property type="entry name" value="REC"/>
    <property type="match status" value="1"/>
</dbReference>
<evidence type="ECO:0000313" key="7">
    <source>
        <dbReference type="EMBL" id="MBM6616177.1"/>
    </source>
</evidence>
<dbReference type="Pfam" id="PF00072">
    <property type="entry name" value="Response_reg"/>
    <property type="match status" value="1"/>
</dbReference>
<feature type="domain" description="HTH araC/xylS-type" evidence="5">
    <location>
        <begin position="406"/>
        <end position="504"/>
    </location>
</feature>
<keyword evidence="4" id="KW-0597">Phosphoprotein</keyword>
<evidence type="ECO:0000256" key="2">
    <source>
        <dbReference type="ARBA" id="ARBA00023125"/>
    </source>
</evidence>
<accession>A0ABS2DCJ9</accession>
<dbReference type="InterPro" id="IPR018062">
    <property type="entry name" value="HTH_AraC-typ_CS"/>
</dbReference>
<protein>
    <submittedName>
        <fullName evidence="7">Response regulator</fullName>
    </submittedName>
</protein>
<dbReference type="PRINTS" id="PR00032">
    <property type="entry name" value="HTHARAC"/>
</dbReference>
<evidence type="ECO:0000313" key="8">
    <source>
        <dbReference type="Proteomes" id="UP001518925"/>
    </source>
</evidence>
<keyword evidence="8" id="KW-1185">Reference proteome</keyword>
<dbReference type="SUPFAM" id="SSF52172">
    <property type="entry name" value="CheY-like"/>
    <property type="match status" value="1"/>
</dbReference>
<organism evidence="7 8">
    <name type="scientific">Bacillus suaedaesalsae</name>
    <dbReference type="NCBI Taxonomy" id="2810349"/>
    <lineage>
        <taxon>Bacteria</taxon>
        <taxon>Bacillati</taxon>
        <taxon>Bacillota</taxon>
        <taxon>Bacilli</taxon>
        <taxon>Bacillales</taxon>
        <taxon>Bacillaceae</taxon>
        <taxon>Bacillus</taxon>
    </lineage>
</organism>
<evidence type="ECO:0000259" key="5">
    <source>
        <dbReference type="PROSITE" id="PS01124"/>
    </source>
</evidence>
<feature type="modified residue" description="4-aspartylphosphate" evidence="4">
    <location>
        <position position="54"/>
    </location>
</feature>
<dbReference type="EMBL" id="JAFELM010000002">
    <property type="protein sequence ID" value="MBM6616177.1"/>
    <property type="molecule type" value="Genomic_DNA"/>
</dbReference>
<reference evidence="7 8" key="1">
    <citation type="submission" date="2021-02" db="EMBL/GenBank/DDBJ databases">
        <title>Bacillus sp. RD4P76, an endophyte from a halophyte.</title>
        <authorList>
            <person name="Sun J.-Q."/>
        </authorList>
    </citation>
    <scope>NUCLEOTIDE SEQUENCE [LARGE SCALE GENOMIC DNA]</scope>
    <source>
        <strain evidence="7 8">RD4P76</strain>
    </source>
</reference>
<sequence>MMKLLIVDDEQIEREGLQAILQRAFPELVIKQAKNGTQALEIVEEFHPDLILMDIKMPGLNGLETIERISSTYPAIKFVMITAYDSFNYARQAIKLGVKDFLLKPSKANEIVATVAKVIKQCEEEKLVMAREKIQQAALHKTLQLVETDIVTQLLFDHVHEVHLDMLVEMLGSETSDEKFVIVVFLPPGSEKYYSLIKEKVRITKRCWVGALYGRQLPLIVFRDKEKSFRSQAISLAIEIRSVAKKEENDNWFIGIGNVCYSMDGIRQSYQESLLATTDTAIPSKYRFYQDLRPSNMSGVHKTKQKGLYDNIRLGKWEDVFLYILNVIQHYENKNVPLLEIQQRVLELLWDASRIISEMGVEMDTPLFSFHVNNGRELRAETSLLVSRMKEAYSNYRDHQEADTIHSIKKYIIEHSHEDISLDMLGKNVGLSPIYISKLFKERLGINYIDFLTECRIEKAKKLMTDTEKSIKEITFEVGYHEPNYFSRVFKKMVGTSPMEYKKSLLSKR</sequence>